<proteinExistence type="predicted"/>
<dbReference type="PANTHER" id="PTHR10138:SF0">
    <property type="entry name" value="TRYPTOPHAN 2,3-DIOXYGENASE"/>
    <property type="match status" value="1"/>
</dbReference>
<dbReference type="GO" id="GO:0019441">
    <property type="term" value="P:L-tryptophan catabolic process to kynurenine"/>
    <property type="evidence" value="ECO:0007669"/>
    <property type="project" value="InterPro"/>
</dbReference>
<dbReference type="AlphaFoldDB" id="A0A1S2VRF8"/>
<dbReference type="GO" id="GO:0020037">
    <property type="term" value="F:heme binding"/>
    <property type="evidence" value="ECO:0007669"/>
    <property type="project" value="InterPro"/>
</dbReference>
<dbReference type="GO" id="GO:0004833">
    <property type="term" value="F:L-tryptophan 2,3-dioxygenase activity"/>
    <property type="evidence" value="ECO:0007669"/>
    <property type="project" value="InterPro"/>
</dbReference>
<dbReference type="EMBL" id="MORL01000001">
    <property type="protein sequence ID" value="OIN61020.1"/>
    <property type="molecule type" value="Genomic_DNA"/>
</dbReference>
<dbReference type="Proteomes" id="UP000181790">
    <property type="component" value="Unassembled WGS sequence"/>
</dbReference>
<dbReference type="InterPro" id="IPR037217">
    <property type="entry name" value="Trp/Indoleamine_2_3_dOase-like"/>
</dbReference>
<comment type="caution">
    <text evidence="1">The sequence shown here is derived from an EMBL/GenBank/DDBJ whole genome shotgun (WGS) entry which is preliminary data.</text>
</comment>
<evidence type="ECO:0000313" key="1">
    <source>
        <dbReference type="EMBL" id="OIN61020.1"/>
    </source>
</evidence>
<name>A0A1S2VRF8_9BACT</name>
<evidence type="ECO:0000313" key="2">
    <source>
        <dbReference type="Proteomes" id="UP000181790"/>
    </source>
</evidence>
<keyword evidence="1" id="KW-0223">Dioxygenase</keyword>
<dbReference type="SUPFAM" id="SSF140959">
    <property type="entry name" value="Indolic compounds 2,3-dioxygenase-like"/>
    <property type="match status" value="1"/>
</dbReference>
<sequence length="319" mass="37122">MLSENNTQIPADLAEKLQQLSLKYAAMGQDMASYLEGLLQADYLTYWDYIHLETLLSLQNPRTAYPDELIFITYHQITELYFKLVKHEMAQIAGRVPEGPSTGFTEFFTQRVARINRYFEILENSFTVMVEGMDKDQFLKFRMALLPSSGFQSVQFREIEIMATDFALLLDDPQGEVAGAPVSRQYDRIYWKRGATELSSQQKTLTLRQFEAQYSDRLVRLATDYQTKNLRQAMLMLRQENVLTDGLMAGLRAFDQRVNVRWKLMHLRSAVRYLHKSPEAIEATGGTNWQRYLPPADQRRVFFPELWADAELANWGREL</sequence>
<keyword evidence="1" id="KW-0560">Oxidoreductase</keyword>
<dbReference type="PANTHER" id="PTHR10138">
    <property type="entry name" value="TRYPTOPHAN 2,3-DIOXYGENASE"/>
    <property type="match status" value="1"/>
</dbReference>
<organism evidence="1 2">
    <name type="scientific">Arsenicibacter rosenii</name>
    <dbReference type="NCBI Taxonomy" id="1750698"/>
    <lineage>
        <taxon>Bacteria</taxon>
        <taxon>Pseudomonadati</taxon>
        <taxon>Bacteroidota</taxon>
        <taxon>Cytophagia</taxon>
        <taxon>Cytophagales</taxon>
        <taxon>Spirosomataceae</taxon>
        <taxon>Arsenicibacter</taxon>
    </lineage>
</organism>
<dbReference type="Gene3D" id="1.20.58.480">
    <property type="match status" value="1"/>
</dbReference>
<reference evidence="1 2" key="1">
    <citation type="submission" date="2016-10" db="EMBL/GenBank/DDBJ databases">
        <title>Arsenicibacter rosenii gen. nov., sp. nov., an efficient arsenic-methylating bacterium isolated from an arsenic-contaminated paddy soil.</title>
        <authorList>
            <person name="Huang K."/>
        </authorList>
    </citation>
    <scope>NUCLEOTIDE SEQUENCE [LARGE SCALE GENOMIC DNA]</scope>
    <source>
        <strain evidence="1 2">SM-1</strain>
    </source>
</reference>
<accession>A0A1S2VRF8</accession>
<keyword evidence="2" id="KW-1185">Reference proteome</keyword>
<dbReference type="InterPro" id="IPR004981">
    <property type="entry name" value="Trp_2_3_dOase"/>
</dbReference>
<dbReference type="RefSeq" id="WP_071501525.1">
    <property type="nucleotide sequence ID" value="NZ_MORL01000001.1"/>
</dbReference>
<dbReference type="GO" id="GO:0046872">
    <property type="term" value="F:metal ion binding"/>
    <property type="evidence" value="ECO:0007669"/>
    <property type="project" value="InterPro"/>
</dbReference>
<protein>
    <submittedName>
        <fullName evidence="1">Tryptophan 2,3-dioxygenase</fullName>
    </submittedName>
</protein>
<dbReference type="GO" id="GO:0019442">
    <property type="term" value="P:L-tryptophan catabolic process to acetyl-CoA"/>
    <property type="evidence" value="ECO:0007669"/>
    <property type="project" value="TreeGrafter"/>
</dbReference>
<dbReference type="Pfam" id="PF03301">
    <property type="entry name" value="Trp_dioxygenase"/>
    <property type="match status" value="1"/>
</dbReference>
<gene>
    <name evidence="1" type="ORF">BLX24_02785</name>
</gene>